<dbReference type="EMBL" id="CP002955">
    <property type="protein sequence ID" value="AEL24041.1"/>
    <property type="molecule type" value="Genomic_DNA"/>
</dbReference>
<sequence length="114" mass="13235">MYKFTREQIKQDPDVLGKLHQRILKIHEVANHTKKVLLENKEVNDFCEKARHFATLRGGSTLYVHYDITSWLDSTSSVKVKVDYIVVYDNFMEFETAKNKGLHSGRPADIPNIN</sequence>
<keyword evidence="2" id="KW-1185">Reference proteome</keyword>
<dbReference type="STRING" id="880070.Cycma_0259"/>
<organism evidence="1 2">
    <name type="scientific">Cyclobacterium marinum (strain ATCC 25205 / DSM 745 / LMG 13164 / NCIMB 1802)</name>
    <name type="common">Flectobacillus marinus</name>
    <dbReference type="NCBI Taxonomy" id="880070"/>
    <lineage>
        <taxon>Bacteria</taxon>
        <taxon>Pseudomonadati</taxon>
        <taxon>Bacteroidota</taxon>
        <taxon>Cytophagia</taxon>
        <taxon>Cytophagales</taxon>
        <taxon>Cyclobacteriaceae</taxon>
        <taxon>Cyclobacterium</taxon>
    </lineage>
</organism>
<reference evidence="2" key="1">
    <citation type="submission" date="2011-07" db="EMBL/GenBank/DDBJ databases">
        <title>The complete genome of Cyclobacterium marinum DSM 745.</title>
        <authorList>
            <person name="Lucas S."/>
            <person name="Han J."/>
            <person name="Lapidus A."/>
            <person name="Bruce D."/>
            <person name="Goodwin L."/>
            <person name="Pitluck S."/>
            <person name="Peters L."/>
            <person name="Kyrpides N."/>
            <person name="Mavromatis K."/>
            <person name="Ivanova N."/>
            <person name="Ovchinnikova G."/>
            <person name="Chertkov O."/>
            <person name="Detter J.C."/>
            <person name="Tapia R."/>
            <person name="Han C."/>
            <person name="Land M."/>
            <person name="Hauser L."/>
            <person name="Markowitz V."/>
            <person name="Cheng J.-F."/>
            <person name="Hugenholtz P."/>
            <person name="Woyke T."/>
            <person name="Wu D."/>
            <person name="Tindall B."/>
            <person name="Schuetze A."/>
            <person name="Brambilla E."/>
            <person name="Klenk H.-P."/>
            <person name="Eisen J.A."/>
        </authorList>
    </citation>
    <scope>NUCLEOTIDE SEQUENCE [LARGE SCALE GENOMIC DNA]</scope>
    <source>
        <strain evidence="2">ATCC 25205 / DSM 745 / LMG 13164 / NCIMB 1802</strain>
    </source>
</reference>
<accession>G0J3A0</accession>
<dbReference type="RefSeq" id="WP_014018340.1">
    <property type="nucleotide sequence ID" value="NC_015914.1"/>
</dbReference>
<proteinExistence type="predicted"/>
<name>G0J3A0_CYCMS</name>
<gene>
    <name evidence="1" type="ordered locus">Cycma_0259</name>
</gene>
<dbReference type="KEGG" id="cmr:Cycma_0259"/>
<dbReference type="AlphaFoldDB" id="G0J3A0"/>
<protein>
    <submittedName>
        <fullName evidence="1">Uncharacterized protein</fullName>
    </submittedName>
</protein>
<dbReference type="Proteomes" id="UP000001635">
    <property type="component" value="Chromosome"/>
</dbReference>
<evidence type="ECO:0000313" key="2">
    <source>
        <dbReference type="Proteomes" id="UP000001635"/>
    </source>
</evidence>
<dbReference type="HOGENOM" id="CLU_2116966_0_0_10"/>
<evidence type="ECO:0000313" key="1">
    <source>
        <dbReference type="EMBL" id="AEL24041.1"/>
    </source>
</evidence>